<feature type="compositionally biased region" description="Basic and acidic residues" evidence="1">
    <location>
        <begin position="64"/>
        <end position="79"/>
    </location>
</feature>
<feature type="region of interest" description="Disordered" evidence="1">
    <location>
        <begin position="1"/>
        <end position="79"/>
    </location>
</feature>
<accession>A0A9W6XPF5</accession>
<protein>
    <submittedName>
        <fullName evidence="2">Unnamed protein product</fullName>
    </submittedName>
</protein>
<proteinExistence type="predicted"/>
<dbReference type="Proteomes" id="UP001165121">
    <property type="component" value="Unassembled WGS sequence"/>
</dbReference>
<reference evidence="2" key="1">
    <citation type="submission" date="2023-04" db="EMBL/GenBank/DDBJ databases">
        <title>Phytophthora fragariaefolia NBRC 109709.</title>
        <authorList>
            <person name="Ichikawa N."/>
            <person name="Sato H."/>
            <person name="Tonouchi N."/>
        </authorList>
    </citation>
    <scope>NUCLEOTIDE SEQUENCE</scope>
    <source>
        <strain evidence="2">NBRC 109709</strain>
    </source>
</reference>
<evidence type="ECO:0000313" key="3">
    <source>
        <dbReference type="Proteomes" id="UP001165121"/>
    </source>
</evidence>
<name>A0A9W6XPF5_9STRA</name>
<keyword evidence="3" id="KW-1185">Reference proteome</keyword>
<feature type="compositionally biased region" description="Basic and acidic residues" evidence="1">
    <location>
        <begin position="1"/>
        <end position="11"/>
    </location>
</feature>
<gene>
    <name evidence="2" type="ORF">Pfra01_001409000</name>
</gene>
<dbReference type="EMBL" id="BSXT01001464">
    <property type="protein sequence ID" value="GMF42683.1"/>
    <property type="molecule type" value="Genomic_DNA"/>
</dbReference>
<comment type="caution">
    <text evidence="2">The sequence shown here is derived from an EMBL/GenBank/DDBJ whole genome shotgun (WGS) entry which is preliminary data.</text>
</comment>
<organism evidence="2 3">
    <name type="scientific">Phytophthora fragariaefolia</name>
    <dbReference type="NCBI Taxonomy" id="1490495"/>
    <lineage>
        <taxon>Eukaryota</taxon>
        <taxon>Sar</taxon>
        <taxon>Stramenopiles</taxon>
        <taxon>Oomycota</taxon>
        <taxon>Peronosporomycetes</taxon>
        <taxon>Peronosporales</taxon>
        <taxon>Peronosporaceae</taxon>
        <taxon>Phytophthora</taxon>
    </lineage>
</organism>
<dbReference type="AlphaFoldDB" id="A0A9W6XPF5"/>
<evidence type="ECO:0000313" key="2">
    <source>
        <dbReference type="EMBL" id="GMF42683.1"/>
    </source>
</evidence>
<evidence type="ECO:0000256" key="1">
    <source>
        <dbReference type="SAM" id="MobiDB-lite"/>
    </source>
</evidence>
<feature type="compositionally biased region" description="Polar residues" evidence="1">
    <location>
        <begin position="53"/>
        <end position="63"/>
    </location>
</feature>
<sequence>MSPTKNPKDEPTSPNVLSYPERRRSLDGNSLNDLAPNGWFHHGRTDTPERTPSILNPSAYRTTKSSDQEQTRMGRPEIP</sequence>